<dbReference type="InterPro" id="IPR032466">
    <property type="entry name" value="Metal_Hydrolase"/>
</dbReference>
<organism evidence="1 2">
    <name type="scientific">Paraburkholderia lacunae</name>
    <dbReference type="NCBI Taxonomy" id="2211104"/>
    <lineage>
        <taxon>Bacteria</taxon>
        <taxon>Pseudomonadati</taxon>
        <taxon>Pseudomonadota</taxon>
        <taxon>Betaproteobacteria</taxon>
        <taxon>Burkholderiales</taxon>
        <taxon>Burkholderiaceae</taxon>
        <taxon>Paraburkholderia</taxon>
    </lineage>
</organism>
<proteinExistence type="predicted"/>
<comment type="caution">
    <text evidence="1">The sequence shown here is derived from an EMBL/GenBank/DDBJ whole genome shotgun (WGS) entry which is preliminary data.</text>
</comment>
<dbReference type="Proteomes" id="UP000254875">
    <property type="component" value="Unassembled WGS sequence"/>
</dbReference>
<dbReference type="NCBIfam" id="NF011987">
    <property type="entry name" value="PRK15446.2-3"/>
    <property type="match status" value="1"/>
</dbReference>
<dbReference type="PANTHER" id="PTHR43135:SF3">
    <property type="entry name" value="ALPHA-D-RIBOSE 1-METHYLPHOSPHONATE 5-TRIPHOSPHATE DIPHOSPHATASE"/>
    <property type="match status" value="1"/>
</dbReference>
<dbReference type="NCBIfam" id="NF011990">
    <property type="entry name" value="PRK15446.2-6"/>
    <property type="match status" value="1"/>
</dbReference>
<dbReference type="Gene3D" id="2.30.40.10">
    <property type="entry name" value="Urease, subunit C, domain 1"/>
    <property type="match status" value="1"/>
</dbReference>
<dbReference type="OrthoDB" id="9785413at2"/>
<dbReference type="RefSeq" id="WP_115100548.1">
    <property type="nucleotide sequence ID" value="NZ_QHKS01000005.1"/>
</dbReference>
<dbReference type="PIRSF" id="PIRSF038971">
    <property type="entry name" value="PhnM"/>
    <property type="match status" value="1"/>
</dbReference>
<dbReference type="CDD" id="cd01306">
    <property type="entry name" value="PhnM"/>
    <property type="match status" value="1"/>
</dbReference>
<evidence type="ECO:0000313" key="1">
    <source>
        <dbReference type="EMBL" id="RDK03152.1"/>
    </source>
</evidence>
<keyword evidence="2" id="KW-1185">Reference proteome</keyword>
<accession>A0A370NC36</accession>
<dbReference type="NCBIfam" id="NF011984">
    <property type="entry name" value="PRK15446.1-5"/>
    <property type="match status" value="1"/>
</dbReference>
<dbReference type="InterPro" id="IPR011059">
    <property type="entry name" value="Metal-dep_hydrolase_composite"/>
</dbReference>
<gene>
    <name evidence="1" type="ORF">DLM46_09720</name>
</gene>
<dbReference type="Gene3D" id="3.20.20.140">
    <property type="entry name" value="Metal-dependent hydrolases"/>
    <property type="match status" value="1"/>
</dbReference>
<dbReference type="NCBIfam" id="TIGR02318">
    <property type="entry name" value="phosphono_phnM"/>
    <property type="match status" value="1"/>
</dbReference>
<protein>
    <submittedName>
        <fullName evidence="1">Phosphonate metabolism protein PhnM</fullName>
    </submittedName>
</protein>
<dbReference type="SUPFAM" id="SSF51556">
    <property type="entry name" value="Metallo-dependent hydrolases"/>
    <property type="match status" value="1"/>
</dbReference>
<evidence type="ECO:0000313" key="2">
    <source>
        <dbReference type="Proteomes" id="UP000254875"/>
    </source>
</evidence>
<dbReference type="PANTHER" id="PTHR43135">
    <property type="entry name" value="ALPHA-D-RIBOSE 1-METHYLPHOSPHONATE 5-TRIPHOSPHATE DIPHOSPHATASE"/>
    <property type="match status" value="1"/>
</dbReference>
<sequence>MLIKNARIVTRDEVFTGVVHIEDGVIRDVERGTTSAREAEDWDGDYLLPGLIELHTDNLEKHLAPRPGVQWNTDAAFVIHDAQVAAAGITTVFDALAIGSRSNVGLRGRDLQTQCAAALTRFSERELLRAEHFLHLRCEIATADVVEVFDSLCTHPLLRLASVMDHTPGQRQWHDRDQWRRFQERNGKLSDEHVATALAELTDEQQRYADVHRRAIVERCNRLGVPVASHDDTLIEHVQQAKAEGIVLAEFPTTRIAAETAREHGISTIMGAPNIVRGGSHSGNVSALELAGADLLDILSSDYVPSSLLTAVFELVDKAGWSLPRAMATVSAEPARTAGLHDRGAIVPGLRGDFVRVTMLDTLPVPRATYRAGARIV</sequence>
<dbReference type="AlphaFoldDB" id="A0A370NC36"/>
<dbReference type="NCBIfam" id="NF011982">
    <property type="entry name" value="PRK15446.1-3"/>
    <property type="match status" value="1"/>
</dbReference>
<dbReference type="SUPFAM" id="SSF51338">
    <property type="entry name" value="Composite domain of metallo-dependent hydrolases"/>
    <property type="match status" value="1"/>
</dbReference>
<reference evidence="2" key="1">
    <citation type="submission" date="2018-05" db="EMBL/GenBank/DDBJ databases">
        <authorList>
            <person name="Feng T."/>
        </authorList>
    </citation>
    <scope>NUCLEOTIDE SEQUENCE [LARGE SCALE GENOMIC DNA]</scope>
    <source>
        <strain evidence="2">S27</strain>
    </source>
</reference>
<dbReference type="GO" id="GO:0019700">
    <property type="term" value="P:organic phosphonate catabolic process"/>
    <property type="evidence" value="ECO:0007669"/>
    <property type="project" value="InterPro"/>
</dbReference>
<dbReference type="InterPro" id="IPR051781">
    <property type="entry name" value="Metallo-dep_Hydrolase"/>
</dbReference>
<name>A0A370NC36_9BURK</name>
<dbReference type="GO" id="GO:0016810">
    <property type="term" value="F:hydrolase activity, acting on carbon-nitrogen (but not peptide) bonds"/>
    <property type="evidence" value="ECO:0007669"/>
    <property type="project" value="InterPro"/>
</dbReference>
<dbReference type="InterPro" id="IPR012696">
    <property type="entry name" value="PhnM"/>
</dbReference>
<dbReference type="EMBL" id="QHKS01000005">
    <property type="protein sequence ID" value="RDK03152.1"/>
    <property type="molecule type" value="Genomic_DNA"/>
</dbReference>